<evidence type="ECO:0000256" key="1">
    <source>
        <dbReference type="SAM" id="Coils"/>
    </source>
</evidence>
<keyword evidence="3" id="KW-1185">Reference proteome</keyword>
<evidence type="ECO:0000313" key="2">
    <source>
        <dbReference type="EMBL" id="WVZ69164.1"/>
    </source>
</evidence>
<dbReference type="AlphaFoldDB" id="A0AAQ3T8M8"/>
<sequence>MDFAVAPMPLAPPLRQPDALALAGWRRRPGATPPRFAVVLAASSSGVGGERTPPTFGRLREELLQLHAEADLTQSKANSARVRLVRLTEAAENLKKRAATSVRMGKESEAVDLLMQKKKLTKALENIKERIEVLDRLLAKISEAISMKQNMLIEYALRPETSNGENSDDKIRVFSSTVNEGANGAESSGSRQKSVERESFVLRNEAHASMAGYPEQTALQMADSFSFLNDSGTANSIKDRSTYDGFLEHIDLQMKSLEYEIERFISSQSVKEVGSEKQRNKWQRLSDILMVVKETREKVCLSFIRIINCFRIARIWDMTVKETESGDLR</sequence>
<reference evidence="2 3" key="1">
    <citation type="submission" date="2024-02" db="EMBL/GenBank/DDBJ databases">
        <title>High-quality chromosome-scale genome assembly of Pensacola bahiagrass (Paspalum notatum Flugge var. saurae).</title>
        <authorList>
            <person name="Vega J.M."/>
            <person name="Podio M."/>
            <person name="Orjuela J."/>
            <person name="Siena L.A."/>
            <person name="Pessino S.C."/>
            <person name="Combes M.C."/>
            <person name="Mariac C."/>
            <person name="Albertini E."/>
            <person name="Pupilli F."/>
            <person name="Ortiz J.P.A."/>
            <person name="Leblanc O."/>
        </authorList>
    </citation>
    <scope>NUCLEOTIDE SEQUENCE [LARGE SCALE GENOMIC DNA]</scope>
    <source>
        <strain evidence="2">R1</strain>
        <tissue evidence="2">Leaf</tissue>
    </source>
</reference>
<proteinExistence type="predicted"/>
<dbReference type="PANTHER" id="PTHR37174">
    <property type="entry name" value="FORKHEAD-ASSOCIATED DOMAIN PROTEIN"/>
    <property type="match status" value="1"/>
</dbReference>
<organism evidence="2 3">
    <name type="scientific">Paspalum notatum var. saurae</name>
    <dbReference type="NCBI Taxonomy" id="547442"/>
    <lineage>
        <taxon>Eukaryota</taxon>
        <taxon>Viridiplantae</taxon>
        <taxon>Streptophyta</taxon>
        <taxon>Embryophyta</taxon>
        <taxon>Tracheophyta</taxon>
        <taxon>Spermatophyta</taxon>
        <taxon>Magnoliopsida</taxon>
        <taxon>Liliopsida</taxon>
        <taxon>Poales</taxon>
        <taxon>Poaceae</taxon>
        <taxon>PACMAD clade</taxon>
        <taxon>Panicoideae</taxon>
        <taxon>Andropogonodae</taxon>
        <taxon>Paspaleae</taxon>
        <taxon>Paspalinae</taxon>
        <taxon>Paspalum</taxon>
    </lineage>
</organism>
<dbReference type="EMBL" id="CP144748">
    <property type="protein sequence ID" value="WVZ69164.1"/>
    <property type="molecule type" value="Genomic_DNA"/>
</dbReference>
<dbReference type="PANTHER" id="PTHR37174:SF2">
    <property type="entry name" value="FORKHEAD-ASSOCIATED DOMAIN PROTEIN"/>
    <property type="match status" value="1"/>
</dbReference>
<keyword evidence="1" id="KW-0175">Coiled coil</keyword>
<accession>A0AAQ3T8M8</accession>
<name>A0AAQ3T8M8_PASNO</name>
<gene>
    <name evidence="2" type="ORF">U9M48_017998</name>
</gene>
<evidence type="ECO:0000313" key="3">
    <source>
        <dbReference type="Proteomes" id="UP001341281"/>
    </source>
</evidence>
<protein>
    <submittedName>
        <fullName evidence="2">Uncharacterized protein</fullName>
    </submittedName>
</protein>
<dbReference type="Proteomes" id="UP001341281">
    <property type="component" value="Chromosome 04"/>
</dbReference>
<feature type="coiled-coil region" evidence="1">
    <location>
        <begin position="77"/>
        <end position="144"/>
    </location>
</feature>